<feature type="domain" description="Calmodulin-binding" evidence="2">
    <location>
        <begin position="597"/>
        <end position="706"/>
    </location>
</feature>
<protein>
    <submittedName>
        <fullName evidence="3">Plant calmodulin-binding domain-containing protein</fullName>
    </submittedName>
</protein>
<organism evidence="3 4">
    <name type="scientific">Carex littledalei</name>
    <dbReference type="NCBI Taxonomy" id="544730"/>
    <lineage>
        <taxon>Eukaryota</taxon>
        <taxon>Viridiplantae</taxon>
        <taxon>Streptophyta</taxon>
        <taxon>Embryophyta</taxon>
        <taxon>Tracheophyta</taxon>
        <taxon>Spermatophyta</taxon>
        <taxon>Magnoliopsida</taxon>
        <taxon>Liliopsida</taxon>
        <taxon>Poales</taxon>
        <taxon>Cyperaceae</taxon>
        <taxon>Cyperoideae</taxon>
        <taxon>Cariceae</taxon>
        <taxon>Carex</taxon>
        <taxon>Carex subgen. Euthyceras</taxon>
    </lineage>
</organism>
<feature type="compositionally biased region" description="Basic and acidic residues" evidence="1">
    <location>
        <begin position="527"/>
        <end position="542"/>
    </location>
</feature>
<dbReference type="PANTHER" id="PTHR33923:SF2">
    <property type="entry name" value="CALMODULIN-BINDING PROTEIN-RELATED"/>
    <property type="match status" value="1"/>
</dbReference>
<dbReference type="Pfam" id="PF07839">
    <property type="entry name" value="CaM_binding"/>
    <property type="match status" value="1"/>
</dbReference>
<accession>A0A833QWF0</accession>
<dbReference type="EMBL" id="SWLB01000007">
    <property type="protein sequence ID" value="KAF3336785.1"/>
    <property type="molecule type" value="Genomic_DNA"/>
</dbReference>
<name>A0A833QWF0_9POAL</name>
<dbReference type="InterPro" id="IPR012417">
    <property type="entry name" value="CaM-bd_dom_pln"/>
</dbReference>
<feature type="compositionally biased region" description="Basic and acidic residues" evidence="1">
    <location>
        <begin position="335"/>
        <end position="350"/>
    </location>
</feature>
<feature type="region of interest" description="Disordered" evidence="1">
    <location>
        <begin position="373"/>
        <end position="433"/>
    </location>
</feature>
<dbReference type="InterPro" id="IPR044681">
    <property type="entry name" value="PICBP-like"/>
</dbReference>
<feature type="region of interest" description="Disordered" evidence="1">
    <location>
        <begin position="1"/>
        <end position="109"/>
    </location>
</feature>
<feature type="compositionally biased region" description="Low complexity" evidence="1">
    <location>
        <begin position="84"/>
        <end position="102"/>
    </location>
</feature>
<dbReference type="AlphaFoldDB" id="A0A833QWF0"/>
<dbReference type="SMART" id="SM01054">
    <property type="entry name" value="CaM_binding"/>
    <property type="match status" value="1"/>
</dbReference>
<feature type="region of interest" description="Disordered" evidence="1">
    <location>
        <begin position="460"/>
        <end position="558"/>
    </location>
</feature>
<comment type="caution">
    <text evidence="3">The sequence shown here is derived from an EMBL/GenBank/DDBJ whole genome shotgun (WGS) entry which is preliminary data.</text>
</comment>
<dbReference type="OrthoDB" id="1304871at2759"/>
<dbReference type="Proteomes" id="UP000623129">
    <property type="component" value="Unassembled WGS sequence"/>
</dbReference>
<feature type="region of interest" description="Disordered" evidence="1">
    <location>
        <begin position="328"/>
        <end position="350"/>
    </location>
</feature>
<dbReference type="PANTHER" id="PTHR33923">
    <property type="entry name" value="CALMODULIN-BINDING PROTEIN-RELATED"/>
    <property type="match status" value="1"/>
</dbReference>
<evidence type="ECO:0000313" key="4">
    <source>
        <dbReference type="Proteomes" id="UP000623129"/>
    </source>
</evidence>
<reference evidence="3" key="1">
    <citation type="submission" date="2020-01" db="EMBL/GenBank/DDBJ databases">
        <title>Genome sequence of Kobresia littledalei, the first chromosome-level genome in the family Cyperaceae.</title>
        <authorList>
            <person name="Qu G."/>
        </authorList>
    </citation>
    <scope>NUCLEOTIDE SEQUENCE</scope>
    <source>
        <strain evidence="3">C.B.Clarke</strain>
        <tissue evidence="3">Leaf</tissue>
    </source>
</reference>
<gene>
    <name evidence="3" type="ORF">FCM35_KLT19371</name>
</gene>
<feature type="compositionally biased region" description="Basic and acidic residues" evidence="1">
    <location>
        <begin position="509"/>
        <end position="519"/>
    </location>
</feature>
<dbReference type="GO" id="GO:0005516">
    <property type="term" value="F:calmodulin binding"/>
    <property type="evidence" value="ECO:0007669"/>
    <property type="project" value="InterPro"/>
</dbReference>
<evidence type="ECO:0000259" key="2">
    <source>
        <dbReference type="SMART" id="SM01054"/>
    </source>
</evidence>
<sequence length="715" mass="80573">MVQRKEPTKLKSKSKTKQVSKSKPHSFDLDESTITISKETASTDNTKNRTMKYLPNYMKPTSSSDARKEKDQLQVTHHNSPSITNSSRKSNPKSSSSPPSVTSKRKALTPFLKRNKSKVLFQKLNLNRATCSSTLKDSKFPKFLDLNPGGTESAGNSAVRVCPYTYCSLNGHVHEPMPPLKSFLASKRKLIKTQQSMKLKGFSPFRKREPKRSEKEVSPLIQEVVNDFIVEVYASTKEKIIDPTKTDEVVSTASDLKSDFSVEEMDATVKLVEYVNCDQEVCAVSEKISDLVVKEAEEENPVVFYENCNKFESFKEFDVDFMEDEDVFSDSESFSSERTDGGSDRSHDQSFELKAESVVEEMHLSVASESEIQNQMGSGTGEEGIEEAKEDIKLNSPVDLEERGDCTESEVVPERKDDKLPEIEPFDSSNNEIPSQLLENIGDQKLGSIVDLDKVLPERREEKLSEIEASAFSENEIATQVLENSSQEKEDEEEDGKILEVETPNSIIEQKEEENHQEEGTEVPGTESDHASEEQTKPKEPQEEVIGTIIEENGQLQAVENLPCTEMDHESEEPESCQPKEEAIASEISQIDQLCGALSEMRIEGEDYSFDPTCEQKNRLIIARRRPMSGEDEYMRGFNPRAPRFLPAEPDLESEKVDLRHQMMDDRKNAEEYLLDYALRRAVNQLAPARKKKVELLVAAFEKVVPVPGGRVTCS</sequence>
<evidence type="ECO:0000256" key="1">
    <source>
        <dbReference type="SAM" id="MobiDB-lite"/>
    </source>
</evidence>
<evidence type="ECO:0000313" key="3">
    <source>
        <dbReference type="EMBL" id="KAF3336785.1"/>
    </source>
</evidence>
<keyword evidence="4" id="KW-1185">Reference proteome</keyword>
<feature type="compositionally biased region" description="Basic and acidic residues" evidence="1">
    <location>
        <begin position="400"/>
        <end position="422"/>
    </location>
</feature>
<feature type="compositionally biased region" description="Polar residues" evidence="1">
    <location>
        <begin position="32"/>
        <end position="45"/>
    </location>
</feature>
<feature type="compositionally biased region" description="Polar residues" evidence="1">
    <location>
        <begin position="73"/>
        <end position="83"/>
    </location>
</feature>
<proteinExistence type="predicted"/>
<feature type="compositionally biased region" description="Basic residues" evidence="1">
    <location>
        <begin position="10"/>
        <end position="24"/>
    </location>
</feature>